<evidence type="ECO:0000313" key="6">
    <source>
        <dbReference type="Proteomes" id="UP000190559"/>
    </source>
</evidence>
<dbReference type="GeneID" id="61780219"/>
<organism evidence="5 6">
    <name type="scientific">Xanthomonas axonopodis pv. melhusii</name>
    <dbReference type="NCBI Taxonomy" id="487834"/>
    <lineage>
        <taxon>Bacteria</taxon>
        <taxon>Pseudomonadati</taxon>
        <taxon>Pseudomonadota</taxon>
        <taxon>Gammaproteobacteria</taxon>
        <taxon>Lysobacterales</taxon>
        <taxon>Lysobacteraceae</taxon>
        <taxon>Xanthomonas</taxon>
    </lineage>
</organism>
<dbReference type="GO" id="GO:0016020">
    <property type="term" value="C:membrane"/>
    <property type="evidence" value="ECO:0007669"/>
    <property type="project" value="UniProtKB-SubCell"/>
</dbReference>
<evidence type="ECO:0000256" key="1">
    <source>
        <dbReference type="ARBA" id="ARBA00004370"/>
    </source>
</evidence>
<sequence length="88" mass="9973">MDENANPDGYEVPVHRALSTPRLIAGIPRDIAVVSFTMAAALIFGLQSWWSLPLYLVIHIGLVLMTKYDTQWPAALRRALRLKNHYRA</sequence>
<comment type="subcellular location">
    <subcellularLocation>
        <location evidence="1">Membrane</location>
    </subcellularLocation>
</comment>
<evidence type="ECO:0000256" key="3">
    <source>
        <dbReference type="ARBA" id="ARBA00022989"/>
    </source>
</evidence>
<dbReference type="Pfam" id="PF05101">
    <property type="entry name" value="VirB3"/>
    <property type="match status" value="1"/>
</dbReference>
<protein>
    <recommendedName>
        <fullName evidence="7">Conjugal transfer protein</fullName>
    </recommendedName>
</protein>
<comment type="caution">
    <text evidence="5">The sequence shown here is derived from an EMBL/GenBank/DDBJ whole genome shotgun (WGS) entry which is preliminary data.</text>
</comment>
<evidence type="ECO:0000256" key="4">
    <source>
        <dbReference type="ARBA" id="ARBA00023136"/>
    </source>
</evidence>
<dbReference type="InterPro" id="IPR007792">
    <property type="entry name" value="T4SS_VirB3/TrbD/AvhB"/>
</dbReference>
<accession>A0A1T1P2P0</accession>
<reference evidence="5 6" key="1">
    <citation type="submission" date="2015-12" db="EMBL/GenBank/DDBJ databases">
        <authorList>
            <person name="Shamseldin A."/>
            <person name="Moawad H."/>
            <person name="Abd El-Rahim W.M."/>
            <person name="Sadowsky M.J."/>
        </authorList>
    </citation>
    <scope>NUCLEOTIDE SEQUENCE [LARGE SCALE GENOMIC DNA]</scope>
    <source>
        <strain evidence="5 6">LMG9050</strain>
    </source>
</reference>
<keyword evidence="2" id="KW-0812">Transmembrane</keyword>
<evidence type="ECO:0008006" key="7">
    <source>
        <dbReference type="Google" id="ProtNLM"/>
    </source>
</evidence>
<evidence type="ECO:0000256" key="2">
    <source>
        <dbReference type="ARBA" id="ARBA00022692"/>
    </source>
</evidence>
<dbReference type="Proteomes" id="UP000190559">
    <property type="component" value="Unassembled WGS sequence"/>
</dbReference>
<keyword evidence="4" id="KW-0472">Membrane</keyword>
<dbReference type="EMBL" id="LOJW01000016">
    <property type="protein sequence ID" value="OOW69910.1"/>
    <property type="molecule type" value="Genomic_DNA"/>
</dbReference>
<dbReference type="RefSeq" id="WP_019238162.1">
    <property type="nucleotide sequence ID" value="NZ_LOJW01000016.1"/>
</dbReference>
<keyword evidence="3" id="KW-1133">Transmembrane helix</keyword>
<evidence type="ECO:0000313" key="5">
    <source>
        <dbReference type="EMBL" id="OOW69910.1"/>
    </source>
</evidence>
<proteinExistence type="predicted"/>
<gene>
    <name evidence="5" type="ORF">Xmlh_11020</name>
</gene>
<dbReference type="AlphaFoldDB" id="A0A1T1P2P0"/>
<name>A0A1T1P2P0_9XANT</name>